<name>A0ABZ2NWB7_9BRAD</name>
<reference evidence="1" key="2">
    <citation type="submission" date="2024-03" db="EMBL/GenBank/DDBJ databases">
        <authorList>
            <person name="Bromfield E.S.P."/>
            <person name="Cloutier S."/>
        </authorList>
    </citation>
    <scope>NUCLEOTIDE SEQUENCE</scope>
    <source>
        <strain evidence="1">5S5</strain>
    </source>
</reference>
<dbReference type="EMBL" id="CP147711">
    <property type="protein sequence ID" value="WXC78880.1"/>
    <property type="molecule type" value="Genomic_DNA"/>
</dbReference>
<evidence type="ECO:0000313" key="2">
    <source>
        <dbReference type="Proteomes" id="UP001432046"/>
    </source>
</evidence>
<dbReference type="RefSeq" id="WP_338696337.1">
    <property type="nucleotide sequence ID" value="NZ_CP147708.1"/>
</dbReference>
<dbReference type="InterPro" id="IPR036188">
    <property type="entry name" value="FAD/NAD-bd_sf"/>
</dbReference>
<accession>A0ABZ2NWB7</accession>
<dbReference type="GO" id="GO:0050151">
    <property type="term" value="F:oleate hydratase activity"/>
    <property type="evidence" value="ECO:0007669"/>
    <property type="project" value="UniProtKB-EC"/>
</dbReference>
<proteinExistence type="predicted"/>
<keyword evidence="1" id="KW-0456">Lyase</keyword>
<dbReference type="InterPro" id="IPR010354">
    <property type="entry name" value="Oleate_hydratase"/>
</dbReference>
<dbReference type="PANTHER" id="PTHR37417:SF2">
    <property type="entry name" value="67 KDA MYOSIN-CROSS-REACTIVE ANTIGEN FAMILY PROTEIN (AFU_ORTHOLOGUE AFUA_5G09970)"/>
    <property type="match status" value="1"/>
</dbReference>
<protein>
    <submittedName>
        <fullName evidence="1">Oleate hydratase</fullName>
        <ecNumber evidence="1">4.2.1.53</ecNumber>
    </submittedName>
</protein>
<evidence type="ECO:0000313" key="1">
    <source>
        <dbReference type="EMBL" id="WXC78880.1"/>
    </source>
</evidence>
<sequence>MRGSRIGARRQDDPELVRTPLFRSKFWLIWSTTFAFAPWHSAVEFKRYCLRFLHLFSTIDTFAGIYRTQFNQFDAIVRPTVAWLTARGVRLEMGTEVTDVDIVTEGGKKAATRLRYRHCGEDRAIDLAERDLVFVTNGSMTSDTSYGSMDTVPVLNTERTGGRGRLAAKSPDFGHPAAFASRIGQSKWESFTVTADDSSFFDRLEAFSGSKAVKGENPNWLGTIVLKSATALLRTAE</sequence>
<dbReference type="PANTHER" id="PTHR37417">
    <property type="entry name" value="67 KDA MYOSIN-CROSS-REACTIVE ANTIGEN FAMILY PROTEIN (AFU_ORTHOLOGUE AFUA_5G09970)"/>
    <property type="match status" value="1"/>
</dbReference>
<organism evidence="1 2">
    <name type="scientific">Bradyrhizobium septentrionale</name>
    <dbReference type="NCBI Taxonomy" id="1404411"/>
    <lineage>
        <taxon>Bacteria</taxon>
        <taxon>Pseudomonadati</taxon>
        <taxon>Pseudomonadota</taxon>
        <taxon>Alphaproteobacteria</taxon>
        <taxon>Hyphomicrobiales</taxon>
        <taxon>Nitrobacteraceae</taxon>
        <taxon>Bradyrhizobium</taxon>
    </lineage>
</organism>
<dbReference type="Pfam" id="PF06100">
    <property type="entry name" value="MCRA"/>
    <property type="match status" value="1"/>
</dbReference>
<keyword evidence="2" id="KW-1185">Reference proteome</keyword>
<reference evidence="1" key="1">
    <citation type="journal article" date="2021" name="Int. J. Syst. Evol. Microbiol.">
        <title>Bradyrhizobium septentrionale sp. nov. (sv. septentrionale) and Bradyrhizobium quebecense sp. nov. (sv. septentrionale) associated with legumes native to Canada possess rearranged symbiosis genes and numerous insertion sequences.</title>
        <authorList>
            <person name="Bromfield E.S.P."/>
            <person name="Cloutier S."/>
        </authorList>
    </citation>
    <scope>NUCLEOTIDE SEQUENCE</scope>
    <source>
        <strain evidence="1">5S5</strain>
    </source>
</reference>
<dbReference type="EC" id="4.2.1.53" evidence="1"/>
<dbReference type="Gene3D" id="3.50.50.60">
    <property type="entry name" value="FAD/NAD(P)-binding domain"/>
    <property type="match status" value="1"/>
</dbReference>
<dbReference type="Proteomes" id="UP001432046">
    <property type="component" value="Chromosome"/>
</dbReference>
<gene>
    <name evidence="1" type="ORF">WDK88_36945</name>
</gene>